<protein>
    <submittedName>
        <fullName evidence="1">PEPxxWA-CTERM sorting domain-containing protein</fullName>
    </submittedName>
</protein>
<name>A0A845AEL5_9SPHN</name>
<keyword evidence="2" id="KW-1185">Reference proteome</keyword>
<organism evidence="1 2">
    <name type="scientific">Qipengyuania algicida</name>
    <dbReference type="NCBI Taxonomy" id="1836209"/>
    <lineage>
        <taxon>Bacteria</taxon>
        <taxon>Pseudomonadati</taxon>
        <taxon>Pseudomonadota</taxon>
        <taxon>Alphaproteobacteria</taxon>
        <taxon>Sphingomonadales</taxon>
        <taxon>Erythrobacteraceae</taxon>
        <taxon>Qipengyuania</taxon>
    </lineage>
</organism>
<evidence type="ECO:0000313" key="1">
    <source>
        <dbReference type="EMBL" id="MXP27663.1"/>
    </source>
</evidence>
<sequence>MDDNPPLWSATDWSATVLSIDLNTIAPGETSSLVYTSTLQISNFAQCTDLTSCTGFQVAFGDPRNNGGVSLFSAFSLFSAPSLFSVDPLQPAVGAEFDPFLVPYRFVPQGSPPPPTPPVIYPGGYDVGFLGNNTAVPEPSAWALMIVGFLTIGAAMRRTQRRALLPA</sequence>
<dbReference type="OrthoDB" id="5292073at2"/>
<dbReference type="NCBIfam" id="NF035944">
    <property type="entry name" value="PEPxxWA-CTERM"/>
    <property type="match status" value="1"/>
</dbReference>
<accession>A0A845AEL5</accession>
<evidence type="ECO:0000313" key="2">
    <source>
        <dbReference type="Proteomes" id="UP000439780"/>
    </source>
</evidence>
<proteinExistence type="predicted"/>
<reference evidence="1 2" key="1">
    <citation type="submission" date="2019-12" db="EMBL/GenBank/DDBJ databases">
        <title>Genomic-based taxomic classification of the family Erythrobacteraceae.</title>
        <authorList>
            <person name="Xu L."/>
        </authorList>
    </citation>
    <scope>NUCLEOTIDE SEQUENCE [LARGE SCALE GENOMIC DNA]</scope>
    <source>
        <strain evidence="1 2">KEMB 9005-328</strain>
    </source>
</reference>
<dbReference type="InterPro" id="IPR013424">
    <property type="entry name" value="Ice-binding_C"/>
</dbReference>
<gene>
    <name evidence="1" type="ORF">GRI58_02355</name>
</gene>
<dbReference type="Proteomes" id="UP000439780">
    <property type="component" value="Unassembled WGS sequence"/>
</dbReference>
<dbReference type="EMBL" id="WTYA01000001">
    <property type="protein sequence ID" value="MXP27663.1"/>
    <property type="molecule type" value="Genomic_DNA"/>
</dbReference>
<dbReference type="NCBIfam" id="TIGR02595">
    <property type="entry name" value="PEP_CTERM"/>
    <property type="match status" value="1"/>
</dbReference>
<dbReference type="AlphaFoldDB" id="A0A845AEL5"/>
<comment type="caution">
    <text evidence="1">The sequence shown here is derived from an EMBL/GenBank/DDBJ whole genome shotgun (WGS) entry which is preliminary data.</text>
</comment>